<organism evidence="2 3">
    <name type="scientific">Candidatus Wallbacteria bacterium HGW-Wallbacteria-1</name>
    <dbReference type="NCBI Taxonomy" id="2013854"/>
    <lineage>
        <taxon>Bacteria</taxon>
        <taxon>Candidatus Walliibacteriota</taxon>
    </lineage>
</organism>
<gene>
    <name evidence="2" type="ORF">CVV64_15095</name>
</gene>
<name>A0A2N1PLL4_9BACT</name>
<evidence type="ECO:0000259" key="1">
    <source>
        <dbReference type="Pfam" id="PF12706"/>
    </source>
</evidence>
<protein>
    <submittedName>
        <fullName evidence="2">MBL fold metallo-hydrolase</fullName>
    </submittedName>
</protein>
<comment type="caution">
    <text evidence="2">The sequence shown here is derived from an EMBL/GenBank/DDBJ whole genome shotgun (WGS) entry which is preliminary data.</text>
</comment>
<dbReference type="Proteomes" id="UP000233256">
    <property type="component" value="Unassembled WGS sequence"/>
</dbReference>
<dbReference type="GO" id="GO:0016787">
    <property type="term" value="F:hydrolase activity"/>
    <property type="evidence" value="ECO:0007669"/>
    <property type="project" value="UniProtKB-KW"/>
</dbReference>
<dbReference type="SUPFAM" id="SSF56281">
    <property type="entry name" value="Metallo-hydrolase/oxidoreductase"/>
    <property type="match status" value="1"/>
</dbReference>
<feature type="domain" description="Metallo-beta-lactamase" evidence="1">
    <location>
        <begin position="125"/>
        <end position="318"/>
    </location>
</feature>
<accession>A0A2N1PLL4</accession>
<sequence length="378" mass="43160">MLKGIFRKLTFLLALVTIAGFGIREVLNHPRFGRLPQGQRLERIRQSPNYKAEEFHYPLPSPLPPRKGGMFSILWKNLTQRNDRLIPDHKLPVRKTDLKTLDPKQNLAVWLGHSSWFVQAGGKKFLLDPVLSDYAAPFSFLVRAFDGTSLYAAEDLPEIDCLLITHDHWDHLDHSTVMALKSKIGQVICPLGLGEYFDYWGFPAEMVNESDWNDRIDLGKGISVTLLPSRHWSRRMFTRNKIFWTAFALESPGLKLFFSGDSGYGPHFRETGEKFKGFDMVFLDCGQYDARWPYSHMKPEETAMAAEDLGAKVLLPSHVGRFAIANHGWDEPFIRLTQASKGKSRLLTPMIGEIVRPHDDPSGFSKWWEVNVKEGGDF</sequence>
<dbReference type="PANTHER" id="PTHR15032:SF4">
    <property type="entry name" value="N-ACYL-PHOSPHATIDYLETHANOLAMINE-HYDROLYZING PHOSPHOLIPASE D"/>
    <property type="match status" value="1"/>
</dbReference>
<dbReference type="EMBL" id="PGXC01000022">
    <property type="protein sequence ID" value="PKK89234.1"/>
    <property type="molecule type" value="Genomic_DNA"/>
</dbReference>
<dbReference type="AlphaFoldDB" id="A0A2N1PLL4"/>
<evidence type="ECO:0000313" key="2">
    <source>
        <dbReference type="EMBL" id="PKK89234.1"/>
    </source>
</evidence>
<dbReference type="PANTHER" id="PTHR15032">
    <property type="entry name" value="N-ACYL-PHOSPHATIDYLETHANOLAMINE-HYDROLYZING PHOSPHOLIPASE D"/>
    <property type="match status" value="1"/>
</dbReference>
<dbReference type="InterPro" id="IPR036866">
    <property type="entry name" value="RibonucZ/Hydroxyglut_hydro"/>
</dbReference>
<dbReference type="GO" id="GO:0005737">
    <property type="term" value="C:cytoplasm"/>
    <property type="evidence" value="ECO:0007669"/>
    <property type="project" value="TreeGrafter"/>
</dbReference>
<proteinExistence type="predicted"/>
<dbReference type="Pfam" id="PF12706">
    <property type="entry name" value="Lactamase_B_2"/>
    <property type="match status" value="1"/>
</dbReference>
<reference evidence="2 3" key="1">
    <citation type="journal article" date="2017" name="ISME J.">
        <title>Potential for microbial H2 and metal transformations associated with novel bacteria and archaea in deep terrestrial subsurface sediments.</title>
        <authorList>
            <person name="Hernsdorf A.W."/>
            <person name="Amano Y."/>
            <person name="Miyakawa K."/>
            <person name="Ise K."/>
            <person name="Suzuki Y."/>
            <person name="Anantharaman K."/>
            <person name="Probst A."/>
            <person name="Burstein D."/>
            <person name="Thomas B.C."/>
            <person name="Banfield J.F."/>
        </authorList>
    </citation>
    <scope>NUCLEOTIDE SEQUENCE [LARGE SCALE GENOMIC DNA]</scope>
    <source>
        <strain evidence="2">HGW-Wallbacteria-1</strain>
    </source>
</reference>
<dbReference type="InterPro" id="IPR001279">
    <property type="entry name" value="Metallo-B-lactamas"/>
</dbReference>
<dbReference type="Gene3D" id="3.60.15.10">
    <property type="entry name" value="Ribonuclease Z/Hydroxyacylglutathione hydrolase-like"/>
    <property type="match status" value="1"/>
</dbReference>
<evidence type="ECO:0000313" key="3">
    <source>
        <dbReference type="Proteomes" id="UP000233256"/>
    </source>
</evidence>
<keyword evidence="2" id="KW-0378">Hydrolase</keyword>